<dbReference type="Pfam" id="PF20511">
    <property type="entry name" value="PMI_typeI_cat"/>
    <property type="match status" value="1"/>
</dbReference>
<accession>A0A5C4TKX1</accession>
<keyword evidence="7" id="KW-0413">Isomerase</keyword>
<dbReference type="CDD" id="cd07010">
    <property type="entry name" value="cupin_PMI_type_I_N_bac"/>
    <property type="match status" value="1"/>
</dbReference>
<dbReference type="PANTHER" id="PTHR42742:SF3">
    <property type="entry name" value="FRUCTOKINASE"/>
    <property type="match status" value="1"/>
</dbReference>
<keyword evidence="1" id="KW-0479">Metal-binding</keyword>
<dbReference type="AlphaFoldDB" id="A0A5C4TKX1"/>
<evidence type="ECO:0000259" key="6">
    <source>
        <dbReference type="Pfam" id="PF21621"/>
    </source>
</evidence>
<name>A0A5C4TKX1_FRUSA</name>
<dbReference type="InterPro" id="IPR049071">
    <property type="entry name" value="MPI_cupin_dom"/>
</dbReference>
<evidence type="ECO:0000259" key="5">
    <source>
        <dbReference type="Pfam" id="PF20511"/>
    </source>
</evidence>
<dbReference type="Pfam" id="PF21621">
    <property type="entry name" value="MPI_cupin_dom"/>
    <property type="match status" value="1"/>
</dbReference>
<dbReference type="EMBL" id="QFCR01000004">
    <property type="protein sequence ID" value="TNK90752.1"/>
    <property type="molecule type" value="Genomic_DNA"/>
</dbReference>
<dbReference type="GO" id="GO:0008270">
    <property type="term" value="F:zinc ion binding"/>
    <property type="evidence" value="ECO:0007669"/>
    <property type="project" value="InterPro"/>
</dbReference>
<dbReference type="SUPFAM" id="SSF51182">
    <property type="entry name" value="RmlC-like cupins"/>
    <property type="match status" value="1"/>
</dbReference>
<comment type="caution">
    <text evidence="7">The sequence shown here is derived from an EMBL/GenBank/DDBJ whole genome shotgun (WGS) entry which is preliminary data.</text>
</comment>
<evidence type="ECO:0000313" key="7">
    <source>
        <dbReference type="EMBL" id="TNK90752.1"/>
    </source>
</evidence>
<evidence type="ECO:0000256" key="1">
    <source>
        <dbReference type="ARBA" id="ARBA00022723"/>
    </source>
</evidence>
<dbReference type="InterPro" id="IPR051804">
    <property type="entry name" value="Carb_Metab_Reg_Kinase/Isom"/>
</dbReference>
<evidence type="ECO:0000256" key="3">
    <source>
        <dbReference type="ARBA" id="ARBA00029741"/>
    </source>
</evidence>
<feature type="domain" description="Mannose-6-phosphate isomerase cupin" evidence="6">
    <location>
        <begin position="173"/>
        <end position="246"/>
    </location>
</feature>
<dbReference type="GO" id="GO:0004476">
    <property type="term" value="F:mannose-6-phosphate isomerase activity"/>
    <property type="evidence" value="ECO:0007669"/>
    <property type="project" value="InterPro"/>
</dbReference>
<evidence type="ECO:0000256" key="4">
    <source>
        <dbReference type="ARBA" id="ARBA00030762"/>
    </source>
</evidence>
<dbReference type="Gene3D" id="2.60.120.10">
    <property type="entry name" value="Jelly Rolls"/>
    <property type="match status" value="2"/>
</dbReference>
<evidence type="ECO:0000256" key="2">
    <source>
        <dbReference type="ARBA" id="ARBA00022833"/>
    </source>
</evidence>
<feature type="domain" description="Phosphomannose isomerase type I catalytic" evidence="5">
    <location>
        <begin position="7"/>
        <end position="40"/>
    </location>
</feature>
<sequence>MFDNHRPNQSFPLLVKMLDAQQSLSIQVHPNDENARKFFAEPNGKTECWYILAAKPDSVAYYGHQAQSAAEMQKDIKNHQLGSLLTTIKVKPGDLIYVPAGTLHALGAGIVALEIEQSSDNTLRFYDFARIDPVTGKQRPIQIDKAIAVTNFPNHIPDEKLTQPVVDFDNPAITSILRSPYFQISRIKVVGKTQITHQHYSINVVTEGSETLVCDNQEYQIETGMTFIMPTPIKNYWFKGNLTIIQANE</sequence>
<dbReference type="InterPro" id="IPR011051">
    <property type="entry name" value="RmlC_Cupin_sf"/>
</dbReference>
<proteinExistence type="predicted"/>
<protein>
    <recommendedName>
        <fullName evidence="3">Phosphohexomutase</fullName>
    </recommendedName>
    <alternativeName>
        <fullName evidence="4">Phosphomannose isomerase</fullName>
    </alternativeName>
</protein>
<evidence type="ECO:0000313" key="8">
    <source>
        <dbReference type="Proteomes" id="UP000313312"/>
    </source>
</evidence>
<keyword evidence="2" id="KW-0862">Zinc</keyword>
<dbReference type="InterPro" id="IPR046457">
    <property type="entry name" value="PMI_typeI_cat"/>
</dbReference>
<organism evidence="7 8">
    <name type="scientific">Fructilactobacillus sanfranciscensis</name>
    <name type="common">Lactobacillus sanfranciscensis</name>
    <dbReference type="NCBI Taxonomy" id="1625"/>
    <lineage>
        <taxon>Bacteria</taxon>
        <taxon>Bacillati</taxon>
        <taxon>Bacillota</taxon>
        <taxon>Bacilli</taxon>
        <taxon>Lactobacillales</taxon>
        <taxon>Lactobacillaceae</taxon>
        <taxon>Fructilactobacillus</taxon>
    </lineage>
</organism>
<dbReference type="PANTHER" id="PTHR42742">
    <property type="entry name" value="TRANSCRIPTIONAL REPRESSOR MPRA"/>
    <property type="match status" value="1"/>
</dbReference>
<dbReference type="Proteomes" id="UP000313312">
    <property type="component" value="Unassembled WGS sequence"/>
</dbReference>
<gene>
    <name evidence="7" type="ORF">DID87_02140</name>
</gene>
<dbReference type="RefSeq" id="WP_139571050.1">
    <property type="nucleotide sequence ID" value="NZ_JARBEX010000009.1"/>
</dbReference>
<reference evidence="7 8" key="1">
    <citation type="submission" date="2018-05" db="EMBL/GenBank/DDBJ databases">
        <title>Lactobacillus sanfranciscensis Ah4 draft denome sequence.</title>
        <authorList>
            <person name="Zhang G."/>
        </authorList>
    </citation>
    <scope>NUCLEOTIDE SEQUENCE [LARGE SCALE GENOMIC DNA]</scope>
    <source>
        <strain evidence="7 8">Ah4</strain>
    </source>
</reference>
<dbReference type="InterPro" id="IPR014710">
    <property type="entry name" value="RmlC-like_jellyroll"/>
</dbReference>